<name>A0A0C9X5A0_9AGAR</name>
<keyword evidence="3" id="KW-1185">Reference proteome</keyword>
<reference evidence="2 3" key="1">
    <citation type="submission" date="2014-04" db="EMBL/GenBank/DDBJ databases">
        <authorList>
            <consortium name="DOE Joint Genome Institute"/>
            <person name="Kuo A."/>
            <person name="Kohler A."/>
            <person name="Nagy L.G."/>
            <person name="Floudas D."/>
            <person name="Copeland A."/>
            <person name="Barry K.W."/>
            <person name="Cichocki N."/>
            <person name="Veneault-Fourrey C."/>
            <person name="LaButti K."/>
            <person name="Lindquist E.A."/>
            <person name="Lipzen A."/>
            <person name="Lundell T."/>
            <person name="Morin E."/>
            <person name="Murat C."/>
            <person name="Sun H."/>
            <person name="Tunlid A."/>
            <person name="Henrissat B."/>
            <person name="Grigoriev I.V."/>
            <person name="Hibbett D.S."/>
            <person name="Martin F."/>
            <person name="Nordberg H.P."/>
            <person name="Cantor M.N."/>
            <person name="Hua S.X."/>
        </authorList>
    </citation>
    <scope>NUCLEOTIDE SEQUENCE [LARGE SCALE GENOMIC DNA]</scope>
    <source>
        <strain evidence="2 3">LaAM-08-1</strain>
    </source>
</reference>
<sequence>MEMRGQAWRSGGKVETTTDKDEKESNGMVVELQVRNRHDLSVESPLTSTVSSHEAQNSIWNFTKNASG</sequence>
<reference evidence="3" key="2">
    <citation type="submission" date="2015-01" db="EMBL/GenBank/DDBJ databases">
        <title>Evolutionary Origins and Diversification of the Mycorrhizal Mutualists.</title>
        <authorList>
            <consortium name="DOE Joint Genome Institute"/>
            <consortium name="Mycorrhizal Genomics Consortium"/>
            <person name="Kohler A."/>
            <person name="Kuo A."/>
            <person name="Nagy L.G."/>
            <person name="Floudas D."/>
            <person name="Copeland A."/>
            <person name="Barry K.W."/>
            <person name="Cichocki N."/>
            <person name="Veneault-Fourrey C."/>
            <person name="LaButti K."/>
            <person name="Lindquist E.A."/>
            <person name="Lipzen A."/>
            <person name="Lundell T."/>
            <person name="Morin E."/>
            <person name="Murat C."/>
            <person name="Riley R."/>
            <person name="Ohm R."/>
            <person name="Sun H."/>
            <person name="Tunlid A."/>
            <person name="Henrissat B."/>
            <person name="Grigoriev I.V."/>
            <person name="Hibbett D.S."/>
            <person name="Martin F."/>
        </authorList>
    </citation>
    <scope>NUCLEOTIDE SEQUENCE [LARGE SCALE GENOMIC DNA]</scope>
    <source>
        <strain evidence="3">LaAM-08-1</strain>
    </source>
</reference>
<evidence type="ECO:0000256" key="1">
    <source>
        <dbReference type="SAM" id="MobiDB-lite"/>
    </source>
</evidence>
<dbReference type="AlphaFoldDB" id="A0A0C9X5A0"/>
<dbReference type="EMBL" id="KN838979">
    <property type="protein sequence ID" value="KIJ91687.1"/>
    <property type="molecule type" value="Genomic_DNA"/>
</dbReference>
<protein>
    <submittedName>
        <fullName evidence="2">Uncharacterized protein</fullName>
    </submittedName>
</protein>
<dbReference type="HOGENOM" id="CLU_2794341_0_0_1"/>
<gene>
    <name evidence="2" type="ORF">K443DRAFT_685820</name>
</gene>
<evidence type="ECO:0000313" key="3">
    <source>
        <dbReference type="Proteomes" id="UP000054477"/>
    </source>
</evidence>
<accession>A0A0C9X5A0</accession>
<feature type="region of interest" description="Disordered" evidence="1">
    <location>
        <begin position="44"/>
        <end position="68"/>
    </location>
</feature>
<organism evidence="2 3">
    <name type="scientific">Laccaria amethystina LaAM-08-1</name>
    <dbReference type="NCBI Taxonomy" id="1095629"/>
    <lineage>
        <taxon>Eukaryota</taxon>
        <taxon>Fungi</taxon>
        <taxon>Dikarya</taxon>
        <taxon>Basidiomycota</taxon>
        <taxon>Agaricomycotina</taxon>
        <taxon>Agaricomycetes</taxon>
        <taxon>Agaricomycetidae</taxon>
        <taxon>Agaricales</taxon>
        <taxon>Agaricineae</taxon>
        <taxon>Hydnangiaceae</taxon>
        <taxon>Laccaria</taxon>
    </lineage>
</organism>
<evidence type="ECO:0000313" key="2">
    <source>
        <dbReference type="EMBL" id="KIJ91687.1"/>
    </source>
</evidence>
<proteinExistence type="predicted"/>
<feature type="region of interest" description="Disordered" evidence="1">
    <location>
        <begin position="1"/>
        <end position="29"/>
    </location>
</feature>
<dbReference type="Proteomes" id="UP000054477">
    <property type="component" value="Unassembled WGS sequence"/>
</dbReference>
<feature type="compositionally biased region" description="Basic and acidic residues" evidence="1">
    <location>
        <begin position="16"/>
        <end position="25"/>
    </location>
</feature>